<sequence>MAGHATFVWAKARRCEERRGSITKTGAATQHRLGMVQNPSTRLSTAAFLSVAVQVTPNTQGRLPQPRHSRPSRSWRKGRMSHEHQKGRRNRNLVTSAQTSLNASIPT</sequence>
<organism evidence="2 3">
    <name type="scientific">Parathielavia appendiculata</name>
    <dbReference type="NCBI Taxonomy" id="2587402"/>
    <lineage>
        <taxon>Eukaryota</taxon>
        <taxon>Fungi</taxon>
        <taxon>Dikarya</taxon>
        <taxon>Ascomycota</taxon>
        <taxon>Pezizomycotina</taxon>
        <taxon>Sordariomycetes</taxon>
        <taxon>Sordariomycetidae</taxon>
        <taxon>Sordariales</taxon>
        <taxon>Chaetomiaceae</taxon>
        <taxon>Parathielavia</taxon>
    </lineage>
</organism>
<reference evidence="2" key="1">
    <citation type="journal article" date="2023" name="Mol. Phylogenet. Evol.">
        <title>Genome-scale phylogeny and comparative genomics of the fungal order Sordariales.</title>
        <authorList>
            <person name="Hensen N."/>
            <person name="Bonometti L."/>
            <person name="Westerberg I."/>
            <person name="Brannstrom I.O."/>
            <person name="Guillou S."/>
            <person name="Cros-Aarteil S."/>
            <person name="Calhoun S."/>
            <person name="Haridas S."/>
            <person name="Kuo A."/>
            <person name="Mondo S."/>
            <person name="Pangilinan J."/>
            <person name="Riley R."/>
            <person name="LaButti K."/>
            <person name="Andreopoulos B."/>
            <person name="Lipzen A."/>
            <person name="Chen C."/>
            <person name="Yan M."/>
            <person name="Daum C."/>
            <person name="Ng V."/>
            <person name="Clum A."/>
            <person name="Steindorff A."/>
            <person name="Ohm R.A."/>
            <person name="Martin F."/>
            <person name="Silar P."/>
            <person name="Natvig D.O."/>
            <person name="Lalanne C."/>
            <person name="Gautier V."/>
            <person name="Ament-Velasquez S.L."/>
            <person name="Kruys A."/>
            <person name="Hutchinson M.I."/>
            <person name="Powell A.J."/>
            <person name="Barry K."/>
            <person name="Miller A.N."/>
            <person name="Grigoriev I.V."/>
            <person name="Debuchy R."/>
            <person name="Gladieux P."/>
            <person name="Hiltunen Thoren M."/>
            <person name="Johannesson H."/>
        </authorList>
    </citation>
    <scope>NUCLEOTIDE SEQUENCE</scope>
    <source>
        <strain evidence="2">CBS 731.68</strain>
    </source>
</reference>
<gene>
    <name evidence="2" type="ORF">N657DRAFT_148092</name>
</gene>
<dbReference type="RefSeq" id="XP_062644694.1">
    <property type="nucleotide sequence ID" value="XM_062785955.1"/>
</dbReference>
<name>A0AAN6Z107_9PEZI</name>
<dbReference type="Proteomes" id="UP001302602">
    <property type="component" value="Unassembled WGS sequence"/>
</dbReference>
<dbReference type="AlphaFoldDB" id="A0AAN6Z107"/>
<proteinExistence type="predicted"/>
<reference evidence="2" key="2">
    <citation type="submission" date="2023-05" db="EMBL/GenBank/DDBJ databases">
        <authorList>
            <consortium name="Lawrence Berkeley National Laboratory"/>
            <person name="Steindorff A."/>
            <person name="Hensen N."/>
            <person name="Bonometti L."/>
            <person name="Westerberg I."/>
            <person name="Brannstrom I.O."/>
            <person name="Guillou S."/>
            <person name="Cros-Aarteil S."/>
            <person name="Calhoun S."/>
            <person name="Haridas S."/>
            <person name="Kuo A."/>
            <person name="Mondo S."/>
            <person name="Pangilinan J."/>
            <person name="Riley R."/>
            <person name="Labutti K."/>
            <person name="Andreopoulos B."/>
            <person name="Lipzen A."/>
            <person name="Chen C."/>
            <person name="Yanf M."/>
            <person name="Daum C."/>
            <person name="Ng V."/>
            <person name="Clum A."/>
            <person name="Ohm R."/>
            <person name="Martin F."/>
            <person name="Silar P."/>
            <person name="Natvig D."/>
            <person name="Lalanne C."/>
            <person name="Gautier V."/>
            <person name="Ament-Velasquez S.L."/>
            <person name="Kruys A."/>
            <person name="Hutchinson M.I."/>
            <person name="Powell A.J."/>
            <person name="Barry K."/>
            <person name="Miller A.N."/>
            <person name="Grigoriev I.V."/>
            <person name="Debuchy R."/>
            <person name="Gladieux P."/>
            <person name="Thoren M.H."/>
            <person name="Johannesson H."/>
        </authorList>
    </citation>
    <scope>NUCLEOTIDE SEQUENCE</scope>
    <source>
        <strain evidence="2">CBS 731.68</strain>
    </source>
</reference>
<comment type="caution">
    <text evidence="2">The sequence shown here is derived from an EMBL/GenBank/DDBJ whole genome shotgun (WGS) entry which is preliminary data.</text>
</comment>
<dbReference type="EMBL" id="MU853236">
    <property type="protein sequence ID" value="KAK4120923.1"/>
    <property type="molecule type" value="Genomic_DNA"/>
</dbReference>
<keyword evidence="3" id="KW-1185">Reference proteome</keyword>
<feature type="region of interest" description="Disordered" evidence="1">
    <location>
        <begin position="57"/>
        <end position="107"/>
    </location>
</feature>
<protein>
    <submittedName>
        <fullName evidence="2">Uncharacterized protein</fullName>
    </submittedName>
</protein>
<feature type="compositionally biased region" description="Basic residues" evidence="1">
    <location>
        <begin position="65"/>
        <end position="91"/>
    </location>
</feature>
<evidence type="ECO:0000313" key="3">
    <source>
        <dbReference type="Proteomes" id="UP001302602"/>
    </source>
</evidence>
<accession>A0AAN6Z107</accession>
<feature type="compositionally biased region" description="Polar residues" evidence="1">
    <location>
        <begin position="92"/>
        <end position="107"/>
    </location>
</feature>
<dbReference type="GeneID" id="87822721"/>
<evidence type="ECO:0000313" key="2">
    <source>
        <dbReference type="EMBL" id="KAK4120923.1"/>
    </source>
</evidence>
<evidence type="ECO:0000256" key="1">
    <source>
        <dbReference type="SAM" id="MobiDB-lite"/>
    </source>
</evidence>